<proteinExistence type="predicted"/>
<feature type="region of interest" description="Disordered" evidence="6">
    <location>
        <begin position="209"/>
        <end position="250"/>
    </location>
</feature>
<comment type="function">
    <text evidence="5">Involved in transvection phenomena (= synapsis-dependent gene expression), where the synaptic pairing of chromosomes carrying genes with which zeste interacts influences the expression of these genes. Zeste binds to DNA and stimulates transcription from a nearby promoter.</text>
</comment>
<keyword evidence="3" id="KW-0805">Transcription regulation</keyword>
<evidence type="ECO:0000256" key="5">
    <source>
        <dbReference type="ARBA" id="ARBA00025466"/>
    </source>
</evidence>
<evidence type="ECO:0000256" key="1">
    <source>
        <dbReference type="ARBA" id="ARBA00011764"/>
    </source>
</evidence>
<keyword evidence="4" id="KW-0804">Transcription</keyword>
<evidence type="ECO:0000256" key="3">
    <source>
        <dbReference type="ARBA" id="ARBA00023015"/>
    </source>
</evidence>
<dbReference type="Pfam" id="PF13873">
    <property type="entry name" value="Myb_DNA-bind_5"/>
    <property type="match status" value="1"/>
</dbReference>
<feature type="domain" description="Myb/SANT-like DNA-binding" evidence="7">
    <location>
        <begin position="70"/>
        <end position="143"/>
    </location>
</feature>
<evidence type="ECO:0000313" key="9">
    <source>
        <dbReference type="Proteomes" id="UP001652700"/>
    </source>
</evidence>
<sequence length="312" mass="35287">MIPSTVKFKFNLHCHSPFILFVYVYKQRRNCCFLSLHLHCSCLFFVDEDNVIKKLQIFVLAGIFRNMTHITAEQKEIMLDFIKSRPRLYAGKFSPEFTRQQSQSLWQELATILNSHSNGAKKEWSAWRKTWIDIKKNCKAKAARQKKYQMGTGGGPSQSDGNNMDVFESNVIGLMSPVCIAGNVEVPEPSISLDESFSTIISEDIENIEHDQNPSTATQGEGATVEPEVEKEPSTSAKSKRKTKTQRLKESIQNHAKLVQIARTGVMDTKTYREKKLQKMSEHTDAIKELTSVLATVAKGLTNIEGLLNELI</sequence>
<evidence type="ECO:0000259" key="7">
    <source>
        <dbReference type="Pfam" id="PF13873"/>
    </source>
</evidence>
<evidence type="ECO:0000256" key="6">
    <source>
        <dbReference type="SAM" id="MobiDB-lite"/>
    </source>
</evidence>
<evidence type="ECO:0000256" key="2">
    <source>
        <dbReference type="ARBA" id="ARBA00016807"/>
    </source>
</evidence>
<evidence type="ECO:0000313" key="8">
    <source>
        <dbReference type="EnsemblMetazoa" id="XP_050497697.1"/>
    </source>
</evidence>
<dbReference type="InterPro" id="IPR028002">
    <property type="entry name" value="Myb_DNA-bind_5"/>
</dbReference>
<feature type="region of interest" description="Disordered" evidence="6">
    <location>
        <begin position="145"/>
        <end position="164"/>
    </location>
</feature>
<reference evidence="8" key="1">
    <citation type="submission" date="2025-05" db="UniProtKB">
        <authorList>
            <consortium name="EnsemblMetazoa"/>
        </authorList>
    </citation>
    <scope>IDENTIFICATION</scope>
</reference>
<keyword evidence="9" id="KW-1185">Reference proteome</keyword>
<dbReference type="RefSeq" id="XP_050497697.1">
    <property type="nucleotide sequence ID" value="XM_050641740.1"/>
</dbReference>
<evidence type="ECO:0000256" key="4">
    <source>
        <dbReference type="ARBA" id="ARBA00023163"/>
    </source>
</evidence>
<accession>A0ABM5JID2</accession>
<dbReference type="Proteomes" id="UP001652700">
    <property type="component" value="Unplaced"/>
</dbReference>
<protein>
    <recommendedName>
        <fullName evidence="2">Regulatory protein zeste</fullName>
    </recommendedName>
</protein>
<dbReference type="GeneID" id="126878846"/>
<comment type="subunit">
    <text evidence="1">Self-associates forming complexes of several hundred monomers.</text>
</comment>
<name>A0ABM5JID2_DIAVI</name>
<dbReference type="EnsemblMetazoa" id="XM_050641740.1">
    <property type="protein sequence ID" value="XP_050497697.1"/>
    <property type="gene ID" value="LOC126878846"/>
</dbReference>
<organism evidence="8 9">
    <name type="scientific">Diabrotica virgifera virgifera</name>
    <name type="common">western corn rootworm</name>
    <dbReference type="NCBI Taxonomy" id="50390"/>
    <lineage>
        <taxon>Eukaryota</taxon>
        <taxon>Metazoa</taxon>
        <taxon>Ecdysozoa</taxon>
        <taxon>Arthropoda</taxon>
        <taxon>Hexapoda</taxon>
        <taxon>Insecta</taxon>
        <taxon>Pterygota</taxon>
        <taxon>Neoptera</taxon>
        <taxon>Endopterygota</taxon>
        <taxon>Coleoptera</taxon>
        <taxon>Polyphaga</taxon>
        <taxon>Cucujiformia</taxon>
        <taxon>Chrysomeloidea</taxon>
        <taxon>Chrysomelidae</taxon>
        <taxon>Galerucinae</taxon>
        <taxon>Diabroticina</taxon>
        <taxon>Diabroticites</taxon>
        <taxon>Diabrotica</taxon>
    </lineage>
</organism>